<name>A0A4V6A5P7_POPAL</name>
<evidence type="ECO:0000313" key="1">
    <source>
        <dbReference type="EMBL" id="TKR91995.1"/>
    </source>
</evidence>
<sequence length="136" mass="15725">MSDALERVCLSEEASSFLVQSYRVLKVKMVDLKTEMATTKAEARASREECARLRALRYLSNEFLIMFGGSQALDIFIRDKIFQVMSNLHFYHLSRGIMVDFLMAFDLILVPDFVDIYPTWVVVVTRDECLAKELDK</sequence>
<gene>
    <name evidence="1" type="ORF">D5086_0000217390</name>
</gene>
<protein>
    <submittedName>
        <fullName evidence="1">Uncharacterized protein</fullName>
    </submittedName>
</protein>
<proteinExistence type="predicted"/>
<dbReference type="AlphaFoldDB" id="A0A4V6A5P7"/>
<reference evidence="1" key="1">
    <citation type="submission" date="2018-10" db="EMBL/GenBank/DDBJ databases">
        <title>Population genomic analysis revealed the cold adaptation of white poplar.</title>
        <authorList>
            <person name="Liu Y.-J."/>
        </authorList>
    </citation>
    <scope>NUCLEOTIDE SEQUENCE [LARGE SCALE GENOMIC DNA]</scope>
    <source>
        <strain evidence="1">PAL-ZL1</strain>
    </source>
</reference>
<dbReference type="EMBL" id="RCHU01000749">
    <property type="protein sequence ID" value="TKR91995.1"/>
    <property type="molecule type" value="Genomic_DNA"/>
</dbReference>
<accession>A0A4V6A5P7</accession>
<comment type="caution">
    <text evidence="1">The sequence shown here is derived from an EMBL/GenBank/DDBJ whole genome shotgun (WGS) entry which is preliminary data.</text>
</comment>
<organism evidence="1">
    <name type="scientific">Populus alba</name>
    <name type="common">White poplar</name>
    <dbReference type="NCBI Taxonomy" id="43335"/>
    <lineage>
        <taxon>Eukaryota</taxon>
        <taxon>Viridiplantae</taxon>
        <taxon>Streptophyta</taxon>
        <taxon>Embryophyta</taxon>
        <taxon>Tracheophyta</taxon>
        <taxon>Spermatophyta</taxon>
        <taxon>Magnoliopsida</taxon>
        <taxon>eudicotyledons</taxon>
        <taxon>Gunneridae</taxon>
        <taxon>Pentapetalae</taxon>
        <taxon>rosids</taxon>
        <taxon>fabids</taxon>
        <taxon>Malpighiales</taxon>
        <taxon>Salicaceae</taxon>
        <taxon>Saliceae</taxon>
        <taxon>Populus</taxon>
    </lineage>
</organism>